<evidence type="ECO:0000313" key="6">
    <source>
        <dbReference type="Proteomes" id="UP000008810"/>
    </source>
</evidence>
<evidence type="ECO:0000256" key="2">
    <source>
        <dbReference type="SAM" id="SignalP"/>
    </source>
</evidence>
<dbReference type="PROSITE" id="PS01010">
    <property type="entry name" value="CRISP_2"/>
    <property type="match status" value="1"/>
</dbReference>
<dbReference type="Proteomes" id="UP000008810">
    <property type="component" value="Chromosome 4"/>
</dbReference>
<dbReference type="InterPro" id="IPR018244">
    <property type="entry name" value="Allrgn_V5/Tpx1_CS"/>
</dbReference>
<feature type="signal peptide" evidence="2">
    <location>
        <begin position="1"/>
        <end position="30"/>
    </location>
</feature>
<dbReference type="Gene3D" id="3.40.33.10">
    <property type="entry name" value="CAP"/>
    <property type="match status" value="1"/>
</dbReference>
<dbReference type="GeneID" id="100827221"/>
<dbReference type="RefSeq" id="XP_003579097.2">
    <property type="nucleotide sequence ID" value="XM_003579049.4"/>
</dbReference>
<reference evidence="4" key="2">
    <citation type="submission" date="2017-06" db="EMBL/GenBank/DDBJ databases">
        <title>WGS assembly of Brachypodium distachyon.</title>
        <authorList>
            <consortium name="The International Brachypodium Initiative"/>
            <person name="Lucas S."/>
            <person name="Harmon-Smith M."/>
            <person name="Lail K."/>
            <person name="Tice H."/>
            <person name="Grimwood J."/>
            <person name="Bruce D."/>
            <person name="Barry K."/>
            <person name="Shu S."/>
            <person name="Lindquist E."/>
            <person name="Wang M."/>
            <person name="Pitluck S."/>
            <person name="Vogel J.P."/>
            <person name="Garvin D.F."/>
            <person name="Mockler T.C."/>
            <person name="Schmutz J."/>
            <person name="Rokhsar D."/>
            <person name="Bevan M.W."/>
        </authorList>
    </citation>
    <scope>NUCLEOTIDE SEQUENCE</scope>
    <source>
        <strain evidence="4">Bd21</strain>
    </source>
</reference>
<dbReference type="Gramene" id="KQJ85657">
    <property type="protein sequence ID" value="KQJ85657"/>
    <property type="gene ID" value="BRADI_4g00865v3"/>
</dbReference>
<dbReference type="InterPro" id="IPR014044">
    <property type="entry name" value="CAP_dom"/>
</dbReference>
<evidence type="ECO:0000259" key="3">
    <source>
        <dbReference type="SMART" id="SM00198"/>
    </source>
</evidence>
<evidence type="ECO:0000256" key="1">
    <source>
        <dbReference type="SAM" id="MobiDB-lite"/>
    </source>
</evidence>
<feature type="chain" id="PRO_5043129527" description="SCP domain-containing protein" evidence="2">
    <location>
        <begin position="31"/>
        <end position="332"/>
    </location>
</feature>
<reference evidence="4 5" key="1">
    <citation type="journal article" date="2010" name="Nature">
        <title>Genome sequencing and analysis of the model grass Brachypodium distachyon.</title>
        <authorList>
            <consortium name="International Brachypodium Initiative"/>
        </authorList>
    </citation>
    <scope>NUCLEOTIDE SEQUENCE [LARGE SCALE GENOMIC DNA]</scope>
    <source>
        <strain evidence="4 5">Bd21</strain>
    </source>
</reference>
<feature type="compositionally biased region" description="Low complexity" evidence="1">
    <location>
        <begin position="92"/>
        <end position="107"/>
    </location>
</feature>
<dbReference type="EMBL" id="CM000883">
    <property type="protein sequence ID" value="KQJ85657.1"/>
    <property type="molecule type" value="Genomic_DNA"/>
</dbReference>
<dbReference type="SUPFAM" id="SSF55797">
    <property type="entry name" value="PR-1-like"/>
    <property type="match status" value="1"/>
</dbReference>
<feature type="domain" description="SCP" evidence="3">
    <location>
        <begin position="196"/>
        <end position="328"/>
    </location>
</feature>
<dbReference type="PROSITE" id="PS01009">
    <property type="entry name" value="CRISP_1"/>
    <property type="match status" value="1"/>
</dbReference>
<accession>A0A0Q3P9M0</accession>
<dbReference type="FunFam" id="3.40.33.10:FF:000004">
    <property type="entry name" value="CAP, cysteine-rich secretory protein, antigen 5"/>
    <property type="match status" value="1"/>
</dbReference>
<dbReference type="SMART" id="SM00198">
    <property type="entry name" value="SCP"/>
    <property type="match status" value="1"/>
</dbReference>
<dbReference type="InterPro" id="IPR035940">
    <property type="entry name" value="CAP_sf"/>
</dbReference>
<dbReference type="EnsemblPlants" id="KQJ85657">
    <property type="protein sequence ID" value="KQJ85657"/>
    <property type="gene ID" value="BRADI_4g00865v3"/>
</dbReference>
<gene>
    <name evidence="5" type="primary">LOC100827221</name>
    <name evidence="4" type="ORF">BRADI_4g00865v3</name>
</gene>
<sequence>MRRCRRALRAAAMAAAVAVLCLLMAGAAHGDDLGYATTTTATETKQEPSLHSLFKHLPLWSHPGSGHWSYSYKYTSSSSSKKPSEPAPEQPSEPATETTTEPAPETSKQADDSYTQKPEPATPEPETPSEPAPETPTEPAPETMTPADDFYTKKPEPELTPATPEPETPAAGGYSGGGGGKSLDDDGEPTDGLSPKAIANILKEHNVFRAKEHVPPLKWNATVAGYAQKYANERKGDCALEHSTGPYGENLMYGQGKAWTWRHTVDEWSEEKRSYHYGSNTCDSGKMCGHYTAVVWKHTTDVGCGRVTCTSGDTLMVCSYYPPGNYVGEKPY</sequence>
<name>A0A0Q3P9M0_BRADI</name>
<reference evidence="5" key="3">
    <citation type="submission" date="2018-08" db="UniProtKB">
        <authorList>
            <consortium name="EnsemblPlants"/>
        </authorList>
    </citation>
    <scope>IDENTIFICATION</scope>
    <source>
        <strain evidence="5">cv. Bd21</strain>
    </source>
</reference>
<evidence type="ECO:0000313" key="5">
    <source>
        <dbReference type="EnsemblPlants" id="KQJ85657"/>
    </source>
</evidence>
<proteinExistence type="predicted"/>
<dbReference type="Pfam" id="PF00188">
    <property type="entry name" value="CAP"/>
    <property type="match status" value="1"/>
</dbReference>
<feature type="compositionally biased region" description="Low complexity" evidence="1">
    <location>
        <begin position="71"/>
        <end position="81"/>
    </location>
</feature>
<protein>
    <recommendedName>
        <fullName evidence="3">SCP domain-containing protein</fullName>
    </recommendedName>
</protein>
<keyword evidence="6" id="KW-1185">Reference proteome</keyword>
<dbReference type="PANTHER" id="PTHR10334">
    <property type="entry name" value="CYSTEINE-RICH SECRETORY PROTEIN-RELATED"/>
    <property type="match status" value="1"/>
</dbReference>
<feature type="region of interest" description="Disordered" evidence="1">
    <location>
        <begin position="71"/>
        <end position="194"/>
    </location>
</feature>
<dbReference type="CDD" id="cd05381">
    <property type="entry name" value="CAP_PR-1"/>
    <property type="match status" value="1"/>
</dbReference>
<evidence type="ECO:0000313" key="4">
    <source>
        <dbReference type="EMBL" id="KQJ85657.1"/>
    </source>
</evidence>
<dbReference type="AlphaFoldDB" id="A0A0Q3P9M0"/>
<dbReference type="PRINTS" id="PR00837">
    <property type="entry name" value="V5TPXLIKE"/>
</dbReference>
<keyword evidence="2" id="KW-0732">Signal</keyword>
<feature type="compositionally biased region" description="Pro residues" evidence="1">
    <location>
        <begin position="120"/>
        <end position="139"/>
    </location>
</feature>
<dbReference type="GO" id="GO:0005615">
    <property type="term" value="C:extracellular space"/>
    <property type="evidence" value="ECO:0000318"/>
    <property type="project" value="GO_Central"/>
</dbReference>
<dbReference type="KEGG" id="bdi:100827221"/>
<dbReference type="InterPro" id="IPR001283">
    <property type="entry name" value="CRISP-related"/>
</dbReference>
<organism evidence="4">
    <name type="scientific">Brachypodium distachyon</name>
    <name type="common">Purple false brome</name>
    <name type="synonym">Trachynia distachya</name>
    <dbReference type="NCBI Taxonomy" id="15368"/>
    <lineage>
        <taxon>Eukaryota</taxon>
        <taxon>Viridiplantae</taxon>
        <taxon>Streptophyta</taxon>
        <taxon>Embryophyta</taxon>
        <taxon>Tracheophyta</taxon>
        <taxon>Spermatophyta</taxon>
        <taxon>Magnoliopsida</taxon>
        <taxon>Liliopsida</taxon>
        <taxon>Poales</taxon>
        <taxon>Poaceae</taxon>
        <taxon>BOP clade</taxon>
        <taxon>Pooideae</taxon>
        <taxon>Stipodae</taxon>
        <taxon>Brachypodieae</taxon>
        <taxon>Brachypodium</taxon>
    </lineage>
</organism>
<dbReference type="OrthoDB" id="337038at2759"/>